<name>A0A1T1D6D1_9SYNE</name>
<proteinExistence type="predicted"/>
<keyword evidence="1" id="KW-0472">Membrane</keyword>
<gene>
    <name evidence="2" type="ORF">BV53_00720</name>
</gene>
<comment type="caution">
    <text evidence="2">The sequence shown here is derived from an EMBL/GenBank/DDBJ whole genome shotgun (WGS) entry which is preliminary data.</text>
</comment>
<evidence type="ECO:0000313" key="2">
    <source>
        <dbReference type="EMBL" id="OOV36417.1"/>
    </source>
</evidence>
<evidence type="ECO:0000256" key="1">
    <source>
        <dbReference type="SAM" id="Phobius"/>
    </source>
</evidence>
<keyword evidence="1" id="KW-0812">Transmembrane</keyword>
<dbReference type="AlphaFoldDB" id="A0A1T1D6D1"/>
<feature type="transmembrane region" description="Helical" evidence="1">
    <location>
        <begin position="43"/>
        <end position="67"/>
    </location>
</feature>
<accession>A0A1T1D6D1</accession>
<dbReference type="EMBL" id="MWLE01000015">
    <property type="protein sequence ID" value="OOV36417.1"/>
    <property type="molecule type" value="Genomic_DNA"/>
</dbReference>
<keyword evidence="1" id="KW-1133">Transmembrane helix</keyword>
<reference evidence="2 3" key="1">
    <citation type="submission" date="2017-02" db="EMBL/GenBank/DDBJ databases">
        <title>Draft Genome Sequences of 'Candidatus Synechococcus spongiarum', Cyanobacterial Symbionts of the Mediterranean Sponge Aplysina aerophoba from two locations.</title>
        <authorList>
            <person name="Slaby B.M."/>
            <person name="Hentschel U."/>
        </authorList>
    </citation>
    <scope>NUCLEOTIDE SEQUENCE [LARGE SCALE GENOMIC DNA]</scope>
    <source>
        <strain evidence="2">LMB bulk15N</strain>
    </source>
</reference>
<dbReference type="RefSeq" id="WP_078231818.1">
    <property type="nucleotide sequence ID" value="NZ_MWLE01000015.1"/>
</dbReference>
<protein>
    <submittedName>
        <fullName evidence="2">Uncharacterized protein</fullName>
    </submittedName>
</protein>
<sequence length="125" mass="13212">MGLVSSVLAAFGSVAGLSAAGISSGLAAIGGPVASVLMVLKVATVSPMVAGVSVFTGVGALSGYGIANMMTWMKNREEKPVMKLEEAIEKLKTIEARLKPARYFRSEIAEIKTYIKELKLEHQKI</sequence>
<dbReference type="Proteomes" id="UP000242590">
    <property type="component" value="Unassembled WGS sequence"/>
</dbReference>
<evidence type="ECO:0000313" key="3">
    <source>
        <dbReference type="Proteomes" id="UP000242590"/>
    </source>
</evidence>
<organism evidence="2 3">
    <name type="scientific">Candidatus Synechococcus spongiarum LMB bulk15N</name>
    <dbReference type="NCBI Taxonomy" id="1943583"/>
    <lineage>
        <taxon>Bacteria</taxon>
        <taxon>Bacillati</taxon>
        <taxon>Cyanobacteriota</taxon>
        <taxon>Cyanophyceae</taxon>
        <taxon>Synechococcales</taxon>
        <taxon>Synechococcaceae</taxon>
        <taxon>Synechococcus</taxon>
    </lineage>
</organism>